<dbReference type="GO" id="GO:0004559">
    <property type="term" value="F:alpha-mannosidase activity"/>
    <property type="evidence" value="ECO:0007669"/>
    <property type="project" value="InterPro"/>
</dbReference>
<dbReference type="SUPFAM" id="SSF88713">
    <property type="entry name" value="Glycoside hydrolase/deacetylase"/>
    <property type="match status" value="1"/>
</dbReference>
<dbReference type="GO" id="GO:0046872">
    <property type="term" value="F:metal ion binding"/>
    <property type="evidence" value="ECO:0007669"/>
    <property type="project" value="UniProtKB-KW"/>
</dbReference>
<dbReference type="Proteomes" id="UP000184334">
    <property type="component" value="Unassembled WGS sequence"/>
</dbReference>
<dbReference type="STRING" id="1122195.SAMN02745164_00218"/>
<dbReference type="InterPro" id="IPR037094">
    <property type="entry name" value="Glyco_hydro_38_cen_sf"/>
</dbReference>
<accession>A0A1M4SKJ6</accession>
<dbReference type="OrthoDB" id="9764050at2"/>
<dbReference type="EMBL" id="FQUI01000002">
    <property type="protein sequence ID" value="SHE32699.1"/>
    <property type="molecule type" value="Genomic_DNA"/>
</dbReference>
<feature type="coiled-coil region" evidence="5">
    <location>
        <begin position="58"/>
        <end position="85"/>
    </location>
</feature>
<dbReference type="SMART" id="SM00872">
    <property type="entry name" value="Alpha-mann_mid"/>
    <property type="match status" value="1"/>
</dbReference>
<reference evidence="7" key="1">
    <citation type="submission" date="2016-11" db="EMBL/GenBank/DDBJ databases">
        <authorList>
            <person name="Varghese N."/>
            <person name="Submissions S."/>
        </authorList>
    </citation>
    <scope>NUCLEOTIDE SEQUENCE [LARGE SCALE GENOMIC DNA]</scope>
    <source>
        <strain evidence="7">DSM 16785</strain>
    </source>
</reference>
<dbReference type="Gene3D" id="2.70.98.30">
    <property type="entry name" value="Golgi alpha-mannosidase II, domain 4"/>
    <property type="match status" value="1"/>
</dbReference>
<dbReference type="InterPro" id="IPR015341">
    <property type="entry name" value="Glyco_hydro_38_cen"/>
</dbReference>
<evidence type="ECO:0000259" key="6">
    <source>
        <dbReference type="SMART" id="SM00872"/>
    </source>
</evidence>
<dbReference type="Pfam" id="PF17677">
    <property type="entry name" value="Glyco_hydro38C2"/>
    <property type="match status" value="1"/>
</dbReference>
<dbReference type="GO" id="GO:0009313">
    <property type="term" value="P:oligosaccharide catabolic process"/>
    <property type="evidence" value="ECO:0007669"/>
    <property type="project" value="TreeGrafter"/>
</dbReference>
<dbReference type="InterPro" id="IPR011682">
    <property type="entry name" value="Glyco_hydro_38_C"/>
</dbReference>
<evidence type="ECO:0000313" key="7">
    <source>
        <dbReference type="EMBL" id="SHE32699.1"/>
    </source>
</evidence>
<dbReference type="InterPro" id="IPR011013">
    <property type="entry name" value="Gal_mutarotase_sf_dom"/>
</dbReference>
<evidence type="ECO:0000313" key="8">
    <source>
        <dbReference type="Proteomes" id="UP000184334"/>
    </source>
</evidence>
<dbReference type="InterPro" id="IPR028995">
    <property type="entry name" value="Glyco_hydro_57/38_cen_sf"/>
</dbReference>
<evidence type="ECO:0000256" key="2">
    <source>
        <dbReference type="ARBA" id="ARBA00022723"/>
    </source>
</evidence>
<dbReference type="Gene3D" id="3.20.110.10">
    <property type="entry name" value="Glycoside hydrolase 38, N terminal domain"/>
    <property type="match status" value="1"/>
</dbReference>
<dbReference type="RefSeq" id="WP_072862538.1">
    <property type="nucleotide sequence ID" value="NZ_FQUI01000002.1"/>
</dbReference>
<dbReference type="GO" id="GO:0030246">
    <property type="term" value="F:carbohydrate binding"/>
    <property type="evidence" value="ECO:0007669"/>
    <property type="project" value="InterPro"/>
</dbReference>
<dbReference type="PANTHER" id="PTHR46017:SF2">
    <property type="entry name" value="MANNOSYLGLYCERATE HYDROLASE"/>
    <property type="match status" value="1"/>
</dbReference>
<dbReference type="SUPFAM" id="SSF74650">
    <property type="entry name" value="Galactose mutarotase-like"/>
    <property type="match status" value="1"/>
</dbReference>
<dbReference type="PANTHER" id="PTHR46017">
    <property type="entry name" value="ALPHA-MANNOSIDASE 2C1"/>
    <property type="match status" value="1"/>
</dbReference>
<name>A0A1M4SKJ6_MARH1</name>
<dbReference type="Gene3D" id="2.60.40.2220">
    <property type="match status" value="1"/>
</dbReference>
<dbReference type="InterPro" id="IPR000602">
    <property type="entry name" value="Glyco_hydro_38_N"/>
</dbReference>
<sequence length="1045" mass="123051">MISTIYAHIISHTHWDREWFLNSEYTNEWLIPFLDSLFALLEKEKTYRFILDGQTLIIEDYLQQLAEKNMDVTSYKEKLKKYVQQKRLFIGPYYLQPDWQLTSGEALVRNLLIGHQISEEYGNVMKVGWLLDNFGQISQAVQIHKKFDIKGLFLWRGIEMEPTDINSEFLWESPDGSQILSVYLLSSYRNAMRLGEYKEIFKERIENEVKKIYPFATTPNVLLMNGYDQEMKPDNFFPVLRNTEFSNIKVKQSTPEEYIEEIKKYSPKLKVLKGALYSGRFISVFPGVLSSRMYLKLLNHRCQIELEKYTEPFSTINWLFTGMYEKEKIENSWKMLLKNHPHDSICGVSIDDVHIDMEKRFEQSYSLSKEVSMNSLKQIVSYIDTSLEEDPYIIFNNMPYKLQNKIITLKTDEKNFYILDSHNNYIPFQKGKDGKIFILLNEIPAMGYKTIYLKRKDKNSKIKYLNYDKVVTKKNIIENKYLKVILNSNGTLDLTDKINNYTYNNLCTVIDEADAGDEYNYSYPEKDVIITNNKNKAKIEFIEKGPLKVVVKISLSLLLPESLTEDRKTRTKILREMPIIHWVIVESNSPVIKIKTEIKNTVKDHRLRILFPTELNSKHSFAGSQFDIMKRSIKQKKFDDTLIPDNVKRIIIGARENKPITTFNQQYFVDINDGEKGISVLNKGLTEYEILPEKNTIALTLFRAVGWLARNDLLTRIGDAGPIIFTPDAQCLRKMEFEYAIYPHKGSHVDGMSYYKSLEFNIEPLIVKTDNHIGILKDENNFFELISENNSLQLSSLKIAEKNDGIIIRLFNTLDKKVSGKISTIFKIKNAYITNLYEDNIGKVEIISNNEISFKVEPKEIVTFKLDFDMKNIIKNKNMNSFYFKIINRDFELNIDKDFQLYESVPLILKEDIESEQKRMKIIEKKLEEAKKLAKKLENKLRNMKNSDKFIEIQYEYHKIKNEIMSYERAFLEAKISVILSQKKYLETYKRNTEDFLHLIKKIKSELRELGYLLNNARVNKRVYEYIYEYYYQKYKSSKNIGSKD</sequence>
<keyword evidence="8" id="KW-1185">Reference proteome</keyword>
<proteinExistence type="inferred from homology"/>
<feature type="domain" description="Glycoside hydrolase family 38 central" evidence="6">
    <location>
        <begin position="284"/>
        <end position="361"/>
    </location>
</feature>
<keyword evidence="5" id="KW-0175">Coiled coil</keyword>
<keyword evidence="2" id="KW-0479">Metal-binding</keyword>
<evidence type="ECO:0000256" key="5">
    <source>
        <dbReference type="SAM" id="Coils"/>
    </source>
</evidence>
<feature type="coiled-coil region" evidence="5">
    <location>
        <begin position="913"/>
        <end position="954"/>
    </location>
</feature>
<dbReference type="Pfam" id="PF07748">
    <property type="entry name" value="Glyco_hydro_38C"/>
    <property type="match status" value="1"/>
</dbReference>
<evidence type="ECO:0000256" key="3">
    <source>
        <dbReference type="ARBA" id="ARBA00022801"/>
    </source>
</evidence>
<dbReference type="InterPro" id="IPR011330">
    <property type="entry name" value="Glyco_hydro/deAcase_b/a-brl"/>
</dbReference>
<dbReference type="SUPFAM" id="SSF88688">
    <property type="entry name" value="Families 57/38 glycoside transferase middle domain"/>
    <property type="match status" value="1"/>
</dbReference>
<protein>
    <submittedName>
        <fullName evidence="7">Mannosylglycerate hydrolase</fullName>
    </submittedName>
</protein>
<organism evidence="7 8">
    <name type="scientific">Marinitoga hydrogenitolerans (strain DSM 16785 / JCM 12826 / AT1271)</name>
    <dbReference type="NCBI Taxonomy" id="1122195"/>
    <lineage>
        <taxon>Bacteria</taxon>
        <taxon>Thermotogati</taxon>
        <taxon>Thermotogota</taxon>
        <taxon>Thermotogae</taxon>
        <taxon>Petrotogales</taxon>
        <taxon>Petrotogaceae</taxon>
        <taxon>Marinitoga</taxon>
    </lineage>
</organism>
<evidence type="ECO:0000256" key="4">
    <source>
        <dbReference type="ARBA" id="ARBA00023295"/>
    </source>
</evidence>
<keyword evidence="4" id="KW-0326">Glycosidase</keyword>
<comment type="similarity">
    <text evidence="1">Belongs to the glycosyl hydrolase 38 family.</text>
</comment>
<dbReference type="InterPro" id="IPR041147">
    <property type="entry name" value="GH38_C"/>
</dbReference>
<dbReference type="Pfam" id="PF09261">
    <property type="entry name" value="Alpha-mann_mid"/>
    <property type="match status" value="1"/>
</dbReference>
<dbReference type="AlphaFoldDB" id="A0A1M4SKJ6"/>
<evidence type="ECO:0000256" key="1">
    <source>
        <dbReference type="ARBA" id="ARBA00009792"/>
    </source>
</evidence>
<comment type="caution">
    <text evidence="7">The sequence shown here is derived from an EMBL/GenBank/DDBJ whole genome shotgun (WGS) entry which is preliminary data.</text>
</comment>
<keyword evidence="3 7" id="KW-0378">Hydrolase</keyword>
<dbReference type="Gene3D" id="1.20.1270.50">
    <property type="entry name" value="Glycoside hydrolase family 38, central domain"/>
    <property type="match status" value="1"/>
</dbReference>
<gene>
    <name evidence="7" type="ORF">SAMN02745164_00218</name>
</gene>
<dbReference type="Pfam" id="PF01074">
    <property type="entry name" value="Glyco_hydro_38N"/>
    <property type="match status" value="1"/>
</dbReference>
<dbReference type="GO" id="GO:0006013">
    <property type="term" value="P:mannose metabolic process"/>
    <property type="evidence" value="ECO:0007669"/>
    <property type="project" value="InterPro"/>
</dbReference>
<dbReference type="InterPro" id="IPR027291">
    <property type="entry name" value="Glyco_hydro_38_N_sf"/>
</dbReference>